<evidence type="ECO:0000256" key="4">
    <source>
        <dbReference type="ARBA" id="ARBA00022692"/>
    </source>
</evidence>
<feature type="transmembrane region" description="Helical" evidence="8">
    <location>
        <begin position="120"/>
        <end position="142"/>
    </location>
</feature>
<evidence type="ECO:0000256" key="2">
    <source>
        <dbReference type="ARBA" id="ARBA00010992"/>
    </source>
</evidence>
<dbReference type="InterPro" id="IPR003663">
    <property type="entry name" value="Sugar/inositol_transpt"/>
</dbReference>
<feature type="transmembrane region" description="Helical" evidence="8">
    <location>
        <begin position="95"/>
        <end position="114"/>
    </location>
</feature>
<evidence type="ECO:0000256" key="6">
    <source>
        <dbReference type="ARBA" id="ARBA00023136"/>
    </source>
</evidence>
<reference evidence="10" key="2">
    <citation type="submission" date="2017-02" db="EMBL/GenBank/DDBJ databases">
        <authorList>
            <person name="Zhang H."/>
        </authorList>
    </citation>
    <scope>NUCLEOTIDE SEQUENCE</scope>
    <source>
        <strain evidence="10">RZS01</strain>
    </source>
</reference>
<feature type="transmembrane region" description="Helical" evidence="8">
    <location>
        <begin position="262"/>
        <end position="285"/>
    </location>
</feature>
<comment type="similarity">
    <text evidence="2 7">Belongs to the major facilitator superfamily. Sugar transporter (TC 2.A.1.1) family.</text>
</comment>
<evidence type="ECO:0000313" key="11">
    <source>
        <dbReference type="EMBL" id="PYD67729.1"/>
    </source>
</evidence>
<feature type="transmembrane region" description="Helical" evidence="8">
    <location>
        <begin position="154"/>
        <end position="175"/>
    </location>
</feature>
<evidence type="ECO:0000256" key="5">
    <source>
        <dbReference type="ARBA" id="ARBA00022989"/>
    </source>
</evidence>
<dbReference type="Pfam" id="PF00083">
    <property type="entry name" value="Sugar_tr"/>
    <property type="match status" value="1"/>
</dbReference>
<dbReference type="PANTHER" id="PTHR48020">
    <property type="entry name" value="PROTON MYO-INOSITOL COTRANSPORTER"/>
    <property type="match status" value="1"/>
</dbReference>
<dbReference type="InterPro" id="IPR005829">
    <property type="entry name" value="Sugar_transporter_CS"/>
</dbReference>
<dbReference type="PROSITE" id="PS00217">
    <property type="entry name" value="SUGAR_TRANSPORT_2"/>
    <property type="match status" value="1"/>
</dbReference>
<evidence type="ECO:0000256" key="3">
    <source>
        <dbReference type="ARBA" id="ARBA00022448"/>
    </source>
</evidence>
<feature type="transmembrane region" description="Helical" evidence="8">
    <location>
        <begin position="396"/>
        <end position="417"/>
    </location>
</feature>
<evidence type="ECO:0000259" key="9">
    <source>
        <dbReference type="PROSITE" id="PS50850"/>
    </source>
</evidence>
<keyword evidence="6 8" id="KW-0472">Membrane</keyword>
<reference evidence="11 13" key="3">
    <citation type="submission" date="2017-06" db="EMBL/GenBank/DDBJ databases">
        <title>A draft genome sequence of Komagataeibacter nataicola LMG 1536.</title>
        <authorList>
            <person name="Skraban J."/>
            <person name="Cleenwerck I."/>
            <person name="Vandamme P."/>
            <person name="Trcek J."/>
        </authorList>
    </citation>
    <scope>NUCLEOTIDE SEQUENCE [LARGE SCALE GENOMIC DNA]</scope>
    <source>
        <strain evidence="11 13">LMG 1536</strain>
    </source>
</reference>
<name>A0A9N7H2U2_9PROT</name>
<evidence type="ECO:0000256" key="7">
    <source>
        <dbReference type="RuleBase" id="RU003346"/>
    </source>
</evidence>
<feature type="transmembrane region" description="Helical" evidence="8">
    <location>
        <begin position="181"/>
        <end position="202"/>
    </location>
</feature>
<protein>
    <submittedName>
        <fullName evidence="10">MFS transporter</fullName>
    </submittedName>
</protein>
<dbReference type="PROSITE" id="PS50850">
    <property type="entry name" value="MFS"/>
    <property type="match status" value="1"/>
</dbReference>
<dbReference type="InterPro" id="IPR020846">
    <property type="entry name" value="MFS_dom"/>
</dbReference>
<evidence type="ECO:0000256" key="1">
    <source>
        <dbReference type="ARBA" id="ARBA00004141"/>
    </source>
</evidence>
<dbReference type="PRINTS" id="PR00171">
    <property type="entry name" value="SUGRTRNSPORT"/>
</dbReference>
<feature type="transmembrane region" description="Helical" evidence="8">
    <location>
        <begin position="360"/>
        <end position="384"/>
    </location>
</feature>
<dbReference type="InterPro" id="IPR005828">
    <property type="entry name" value="MFS_sugar_transport-like"/>
</dbReference>
<keyword evidence="3 7" id="KW-0813">Transport</keyword>
<dbReference type="RefSeq" id="WP_078526595.1">
    <property type="nucleotide sequence ID" value="NZ_CP019875.1"/>
</dbReference>
<comment type="subcellular location">
    <subcellularLocation>
        <location evidence="1">Membrane</location>
        <topology evidence="1">Multi-pass membrane protein</topology>
    </subcellularLocation>
</comment>
<dbReference type="Proteomes" id="UP000247512">
    <property type="component" value="Unassembled WGS sequence"/>
</dbReference>
<dbReference type="PANTHER" id="PTHR48020:SF12">
    <property type="entry name" value="PROTON MYO-INOSITOL COTRANSPORTER"/>
    <property type="match status" value="1"/>
</dbReference>
<dbReference type="OrthoDB" id="8894129at2"/>
<gene>
    <name evidence="10" type="ORF">B0W47_12915</name>
    <name evidence="11" type="ORF">CDI09_02310</name>
</gene>
<evidence type="ECO:0000313" key="10">
    <source>
        <dbReference type="EMBL" id="AQU88215.1"/>
    </source>
</evidence>
<dbReference type="EMBL" id="NIRT01000002">
    <property type="protein sequence ID" value="PYD67729.1"/>
    <property type="molecule type" value="Genomic_DNA"/>
</dbReference>
<dbReference type="KEGG" id="kna:B0W47_12915"/>
<evidence type="ECO:0000313" key="13">
    <source>
        <dbReference type="Proteomes" id="UP000247512"/>
    </source>
</evidence>
<organism evidence="10 12">
    <name type="scientific">Komagataeibacter nataicola</name>
    <dbReference type="NCBI Taxonomy" id="265960"/>
    <lineage>
        <taxon>Bacteria</taxon>
        <taxon>Pseudomonadati</taxon>
        <taxon>Pseudomonadota</taxon>
        <taxon>Alphaproteobacteria</taxon>
        <taxon>Acetobacterales</taxon>
        <taxon>Acetobacteraceae</taxon>
        <taxon>Komagataeibacter</taxon>
    </lineage>
</organism>
<dbReference type="EMBL" id="CP019875">
    <property type="protein sequence ID" value="AQU88215.1"/>
    <property type="molecule type" value="Genomic_DNA"/>
</dbReference>
<dbReference type="Proteomes" id="UP000189683">
    <property type="component" value="Chromosome"/>
</dbReference>
<evidence type="ECO:0000313" key="12">
    <source>
        <dbReference type="Proteomes" id="UP000189683"/>
    </source>
</evidence>
<reference evidence="12" key="1">
    <citation type="submission" date="2017-02" db="EMBL/GenBank/DDBJ databases">
        <title>zhang.</title>
        <authorList>
            <person name="Zhang H."/>
        </authorList>
    </citation>
    <scope>NUCLEOTIDE SEQUENCE [LARGE SCALE GENOMIC DNA]</scope>
    <source>
        <strain evidence="12">RZS01</strain>
    </source>
</reference>
<feature type="transmembrane region" description="Helical" evidence="8">
    <location>
        <begin position="328"/>
        <end position="348"/>
    </location>
</feature>
<accession>A0A9N7H2U2</accession>
<dbReference type="NCBIfam" id="TIGR00879">
    <property type="entry name" value="SP"/>
    <property type="match status" value="1"/>
</dbReference>
<proteinExistence type="inferred from homology"/>
<evidence type="ECO:0000256" key="8">
    <source>
        <dbReference type="SAM" id="Phobius"/>
    </source>
</evidence>
<dbReference type="GO" id="GO:0016020">
    <property type="term" value="C:membrane"/>
    <property type="evidence" value="ECO:0007669"/>
    <property type="project" value="UniProtKB-SubCell"/>
</dbReference>
<feature type="transmembrane region" description="Helical" evidence="8">
    <location>
        <begin position="26"/>
        <end position="47"/>
    </location>
</feature>
<feature type="transmembrane region" description="Helical" evidence="8">
    <location>
        <begin position="300"/>
        <end position="321"/>
    </location>
</feature>
<keyword evidence="13" id="KW-1185">Reference proteome</keyword>
<feature type="transmembrane region" description="Helical" evidence="8">
    <location>
        <begin position="429"/>
        <end position="447"/>
    </location>
</feature>
<dbReference type="Gene3D" id="1.20.1250.20">
    <property type="entry name" value="MFS general substrate transporter like domains"/>
    <property type="match status" value="1"/>
</dbReference>
<sequence length="482" mass="51744">MQRQPGIAQTGQPAVPHHPPAIRGRAGLIGGLAALSGILFGLDTGVMSGALDLIAQEFILSDLQRESIVAIMLLGAALGVLAAAWLSHTWGRKRTLVLTAGLFVIGPLMCAEASSFGMLLFARLLLGVATGATTFTTPLYIAEIADSGRRGAMILGYQLMISCGLLAAFVSDGLFSYFGVWRWMLGIVGFPGLVFMMGVMFLPPSPRWLLAQGRERDARRVLIELRGLPRLVMAERNAIMARLAARKDGIGNFMNDPNCRRAMWLAVGLQVAQQFSGINAVLYYAPYIIGLVGYSHYMQVWGPVGVGVINLLSTCVATFWVDRIGRRPMLIGGFAVMALAMAGQAMILAGGVPPMPGLRLLMGVCMLVFVAAFAFSAGPLAWLLCAEILPLRGREFGMACSTCANWIANMVVSATFLTGLEVLGAGRVLWVYAALNATFMLMVALRVPETRGMTLEQIEAELMRGTKLRALGCNASPEKRQT</sequence>
<keyword evidence="4 8" id="KW-0812">Transmembrane</keyword>
<dbReference type="GO" id="GO:0022857">
    <property type="term" value="F:transmembrane transporter activity"/>
    <property type="evidence" value="ECO:0007669"/>
    <property type="project" value="InterPro"/>
</dbReference>
<dbReference type="InterPro" id="IPR050814">
    <property type="entry name" value="Myo-inositol_Transporter"/>
</dbReference>
<dbReference type="AlphaFoldDB" id="A0A9N7H2U2"/>
<feature type="transmembrane region" description="Helical" evidence="8">
    <location>
        <begin position="67"/>
        <end position="86"/>
    </location>
</feature>
<dbReference type="InterPro" id="IPR036259">
    <property type="entry name" value="MFS_trans_sf"/>
</dbReference>
<dbReference type="SUPFAM" id="SSF103473">
    <property type="entry name" value="MFS general substrate transporter"/>
    <property type="match status" value="1"/>
</dbReference>
<keyword evidence="5 8" id="KW-1133">Transmembrane helix</keyword>
<feature type="domain" description="Major facilitator superfamily (MFS) profile" evidence="9">
    <location>
        <begin position="29"/>
        <end position="451"/>
    </location>
</feature>